<gene>
    <name evidence="2" type="ORF">BDN71DRAFT_1514525</name>
</gene>
<evidence type="ECO:0000256" key="1">
    <source>
        <dbReference type="SAM" id="MobiDB-lite"/>
    </source>
</evidence>
<keyword evidence="3" id="KW-1185">Reference proteome</keyword>
<feature type="compositionally biased region" description="Low complexity" evidence="1">
    <location>
        <begin position="242"/>
        <end position="252"/>
    </location>
</feature>
<evidence type="ECO:0000313" key="2">
    <source>
        <dbReference type="EMBL" id="KAF9486878.1"/>
    </source>
</evidence>
<dbReference type="EMBL" id="MU154871">
    <property type="protein sequence ID" value="KAF9486878.1"/>
    <property type="molecule type" value="Genomic_DNA"/>
</dbReference>
<reference evidence="2" key="1">
    <citation type="submission" date="2020-11" db="EMBL/GenBank/DDBJ databases">
        <authorList>
            <consortium name="DOE Joint Genome Institute"/>
            <person name="Ahrendt S."/>
            <person name="Riley R."/>
            <person name="Andreopoulos W."/>
            <person name="Labutti K."/>
            <person name="Pangilinan J."/>
            <person name="Ruiz-Duenas F.J."/>
            <person name="Barrasa J.M."/>
            <person name="Sanchez-Garcia M."/>
            <person name="Camarero S."/>
            <person name="Miyauchi S."/>
            <person name="Serrano A."/>
            <person name="Linde D."/>
            <person name="Babiker R."/>
            <person name="Drula E."/>
            <person name="Ayuso-Fernandez I."/>
            <person name="Pacheco R."/>
            <person name="Padilla G."/>
            <person name="Ferreira P."/>
            <person name="Barriuso J."/>
            <person name="Kellner H."/>
            <person name="Castanera R."/>
            <person name="Alfaro M."/>
            <person name="Ramirez L."/>
            <person name="Pisabarro A.G."/>
            <person name="Kuo A."/>
            <person name="Tritt A."/>
            <person name="Lipzen A."/>
            <person name="He G."/>
            <person name="Yan M."/>
            <person name="Ng V."/>
            <person name="Cullen D."/>
            <person name="Martin F."/>
            <person name="Rosso M.-N."/>
            <person name="Henrissat B."/>
            <person name="Hibbett D."/>
            <person name="Martinez A.T."/>
            <person name="Grigoriev I.V."/>
        </authorList>
    </citation>
    <scope>NUCLEOTIDE SEQUENCE</scope>
    <source>
        <strain evidence="2">ATCC 90797</strain>
    </source>
</reference>
<evidence type="ECO:0000313" key="3">
    <source>
        <dbReference type="Proteomes" id="UP000807025"/>
    </source>
</evidence>
<name>A0A9P6D8P8_PLEER</name>
<dbReference type="Proteomes" id="UP000807025">
    <property type="component" value="Unassembled WGS sequence"/>
</dbReference>
<feature type="region of interest" description="Disordered" evidence="1">
    <location>
        <begin position="192"/>
        <end position="276"/>
    </location>
</feature>
<dbReference type="AlphaFoldDB" id="A0A9P6D8P8"/>
<sequence>MSEDSSECHSSELLCPNEIPTSKLDINKAYSAVDLQGHITQLLHQIALEQVNEKNPELASTSSPPTDLFLLPLPAVKLPQGANMEQHKAICSRHTPVKGKASETSPVLNKPPCQHTFHVWKSESGGPPILVIADSDSDQTADLFRNAVMVEEGEDSFILQVPDSQGAHGLAAAINAANLHNQATLDEILEEEKENVSAEDKETLGKKSKSSMFYSTLPSPLQHPTPTSSTRTPQEEPQVLLSSSNPPTTSPTQDSLFQSTTTSSSLEIVAGVGGED</sequence>
<comment type="caution">
    <text evidence="2">The sequence shown here is derived from an EMBL/GenBank/DDBJ whole genome shotgun (WGS) entry which is preliminary data.</text>
</comment>
<feature type="compositionally biased region" description="Polar residues" evidence="1">
    <location>
        <begin position="210"/>
        <end position="232"/>
    </location>
</feature>
<dbReference type="OrthoDB" id="10560502at2759"/>
<feature type="compositionally biased region" description="Basic and acidic residues" evidence="1">
    <location>
        <begin position="194"/>
        <end position="205"/>
    </location>
</feature>
<accession>A0A9P6D8P8</accession>
<organism evidence="2 3">
    <name type="scientific">Pleurotus eryngii</name>
    <name type="common">Boletus of the steppes</name>
    <dbReference type="NCBI Taxonomy" id="5323"/>
    <lineage>
        <taxon>Eukaryota</taxon>
        <taxon>Fungi</taxon>
        <taxon>Dikarya</taxon>
        <taxon>Basidiomycota</taxon>
        <taxon>Agaricomycotina</taxon>
        <taxon>Agaricomycetes</taxon>
        <taxon>Agaricomycetidae</taxon>
        <taxon>Agaricales</taxon>
        <taxon>Pleurotineae</taxon>
        <taxon>Pleurotaceae</taxon>
        <taxon>Pleurotus</taxon>
    </lineage>
</organism>
<proteinExistence type="predicted"/>
<protein>
    <submittedName>
        <fullName evidence="2">Uncharacterized protein</fullName>
    </submittedName>
</protein>